<keyword evidence="7 12" id="KW-0592">Phosphate transport</keyword>
<evidence type="ECO:0000256" key="8">
    <source>
        <dbReference type="ARBA" id="ARBA00022729"/>
    </source>
</evidence>
<evidence type="ECO:0000256" key="6">
    <source>
        <dbReference type="ARBA" id="ARBA00022475"/>
    </source>
</evidence>
<feature type="domain" description="PBP" evidence="13">
    <location>
        <begin position="25"/>
        <end position="259"/>
    </location>
</feature>
<dbReference type="PANTHER" id="PTHR30570">
    <property type="entry name" value="PERIPLASMIC PHOSPHATE BINDING COMPONENT OF PHOSPHATE ABC TRANSPORTER"/>
    <property type="match status" value="1"/>
</dbReference>
<comment type="function">
    <text evidence="1">Part of the ABC transporter complex PstSACB involved in phosphate import.</text>
</comment>
<evidence type="ECO:0000256" key="1">
    <source>
        <dbReference type="ARBA" id="ARBA00002841"/>
    </source>
</evidence>
<dbReference type="InterPro" id="IPR050811">
    <property type="entry name" value="Phosphate_ABC_transporter"/>
</dbReference>
<comment type="similarity">
    <text evidence="3 12">Belongs to the PstS family.</text>
</comment>
<comment type="caution">
    <text evidence="14">The sequence shown here is derived from an EMBL/GenBank/DDBJ whole genome shotgun (WGS) entry which is preliminary data.</text>
</comment>
<name>A0ABY1AAR4_9LACO</name>
<dbReference type="Proteomes" id="UP000182089">
    <property type="component" value="Unassembled WGS sequence"/>
</dbReference>
<dbReference type="InterPro" id="IPR011862">
    <property type="entry name" value="Phos-bd"/>
</dbReference>
<evidence type="ECO:0000256" key="7">
    <source>
        <dbReference type="ARBA" id="ARBA00022592"/>
    </source>
</evidence>
<reference evidence="14 15" key="1">
    <citation type="submission" date="2016-10" db="EMBL/GenBank/DDBJ databases">
        <authorList>
            <person name="Varghese N."/>
            <person name="Submissions S."/>
        </authorList>
    </citation>
    <scope>NUCLEOTIDE SEQUENCE [LARGE SCALE GENOMIC DNA]</scope>
    <source>
        <strain evidence="14 15">WC1T17</strain>
    </source>
</reference>
<evidence type="ECO:0000256" key="11">
    <source>
        <dbReference type="ARBA" id="ARBA00023288"/>
    </source>
</evidence>
<comment type="subcellular location">
    <subcellularLocation>
        <location evidence="2 12">Cell membrane</location>
        <topology evidence="2 12">Lipid-anchor</topology>
    </subcellularLocation>
</comment>
<keyword evidence="8" id="KW-0732">Signal</keyword>
<organism evidence="14 15">
    <name type="scientific">Ligilactobacillus ruminis</name>
    <dbReference type="NCBI Taxonomy" id="1623"/>
    <lineage>
        <taxon>Bacteria</taxon>
        <taxon>Bacillati</taxon>
        <taxon>Bacillota</taxon>
        <taxon>Bacilli</taxon>
        <taxon>Lactobacillales</taxon>
        <taxon>Lactobacillaceae</taxon>
        <taxon>Ligilactobacillus</taxon>
    </lineage>
</organism>
<dbReference type="CDD" id="cd13653">
    <property type="entry name" value="PBP2_phosphate_like_1"/>
    <property type="match status" value="1"/>
</dbReference>
<dbReference type="InterPro" id="IPR024370">
    <property type="entry name" value="PBP_domain"/>
</dbReference>
<keyword evidence="6 12" id="KW-1003">Cell membrane</keyword>
<dbReference type="Gene3D" id="3.40.190.10">
    <property type="entry name" value="Periplasmic binding protein-like II"/>
    <property type="match status" value="2"/>
</dbReference>
<comment type="subunit">
    <text evidence="4 12">The complex is composed of two ATP-binding proteins (PstB), two transmembrane proteins (PstC and PstA) and a solute-binding protein (PstS).</text>
</comment>
<keyword evidence="9" id="KW-0472">Membrane</keyword>
<protein>
    <recommendedName>
        <fullName evidence="12">Phosphate-binding protein</fullName>
    </recommendedName>
</protein>
<dbReference type="EMBL" id="FOCC01000004">
    <property type="protein sequence ID" value="SEM55704.1"/>
    <property type="molecule type" value="Genomic_DNA"/>
</dbReference>
<evidence type="ECO:0000313" key="15">
    <source>
        <dbReference type="Proteomes" id="UP000182089"/>
    </source>
</evidence>
<evidence type="ECO:0000256" key="3">
    <source>
        <dbReference type="ARBA" id="ARBA00008725"/>
    </source>
</evidence>
<evidence type="ECO:0000256" key="2">
    <source>
        <dbReference type="ARBA" id="ARBA00004193"/>
    </source>
</evidence>
<dbReference type="Pfam" id="PF12849">
    <property type="entry name" value="PBP_like_2"/>
    <property type="match status" value="1"/>
</dbReference>
<comment type="function">
    <text evidence="12">Involved in the system for phosphate transport across the cytoplasmic membrane.</text>
</comment>
<dbReference type="SUPFAM" id="SSF53850">
    <property type="entry name" value="Periplasmic binding protein-like II"/>
    <property type="match status" value="1"/>
</dbReference>
<gene>
    <name evidence="14" type="ORF">SAMN05216431_10499</name>
</gene>
<evidence type="ECO:0000256" key="9">
    <source>
        <dbReference type="ARBA" id="ARBA00023136"/>
    </source>
</evidence>
<evidence type="ECO:0000256" key="12">
    <source>
        <dbReference type="RuleBase" id="RU367119"/>
    </source>
</evidence>
<accession>A0ABY1AAR4</accession>
<dbReference type="PANTHER" id="PTHR30570:SF4">
    <property type="entry name" value="PHOSPHATE-BINDING PROTEIN PSTS 1"/>
    <property type="match status" value="1"/>
</dbReference>
<evidence type="ECO:0000259" key="13">
    <source>
        <dbReference type="Pfam" id="PF12849"/>
    </source>
</evidence>
<proteinExistence type="inferred from homology"/>
<keyword evidence="10 12" id="KW-0564">Palmitate</keyword>
<evidence type="ECO:0000256" key="5">
    <source>
        <dbReference type="ARBA" id="ARBA00022448"/>
    </source>
</evidence>
<sequence>MSKKKLLIVILVLLAGGLSYLKVQANNEPARQKITIVGSTALQPLAQQVALEFQKEYKGAQVNVQGGGSGTGLSQIQEKTVDIGNSDIFAENKEGIDAKKLTDHKVAVVGLAPVLNKDIGLKNLTSKQLADIFTGKITNWKEIGGPDLKITVINRAQGSGSRQTFEEAVLNGKKAVNAQEQDSNGTVRKIVANTPGAISYLAFGYINDELQAANIDSVAPTAKNVATNKWKIWSYEHMYTNGKLNKVTKAYLDYILSDEVQNGTLRDAGYVSTKQMKVYKDKDGNVHAKKS</sequence>
<dbReference type="NCBIfam" id="TIGR02136">
    <property type="entry name" value="ptsS_2"/>
    <property type="match status" value="1"/>
</dbReference>
<keyword evidence="11 12" id="KW-0449">Lipoprotein</keyword>
<keyword evidence="5 12" id="KW-0813">Transport</keyword>
<evidence type="ECO:0000256" key="10">
    <source>
        <dbReference type="ARBA" id="ARBA00023139"/>
    </source>
</evidence>
<evidence type="ECO:0000256" key="4">
    <source>
        <dbReference type="ARBA" id="ARBA00011529"/>
    </source>
</evidence>
<evidence type="ECO:0000313" key="14">
    <source>
        <dbReference type="EMBL" id="SEM55704.1"/>
    </source>
</evidence>